<dbReference type="Pfam" id="PF00550">
    <property type="entry name" value="PP-binding"/>
    <property type="match status" value="1"/>
</dbReference>
<evidence type="ECO:0000259" key="1">
    <source>
        <dbReference type="PROSITE" id="PS50075"/>
    </source>
</evidence>
<dbReference type="Proteomes" id="UP000615755">
    <property type="component" value="Unassembled WGS sequence"/>
</dbReference>
<name>A0ABR9E607_9GAMM</name>
<reference evidence="2 3" key="1">
    <citation type="submission" date="2015-03" db="EMBL/GenBank/DDBJ databases">
        <title>Genome sequence of Pseudoalteromonas aurantia.</title>
        <authorList>
            <person name="Xie B.-B."/>
            <person name="Rong J.-C."/>
            <person name="Qin Q.-L."/>
            <person name="Zhang Y.-Z."/>
        </authorList>
    </citation>
    <scope>NUCLEOTIDE SEQUENCE [LARGE SCALE GENOMIC DNA]</scope>
    <source>
        <strain evidence="2 3">208</strain>
    </source>
</reference>
<evidence type="ECO:0000313" key="3">
    <source>
        <dbReference type="Proteomes" id="UP000615755"/>
    </source>
</evidence>
<sequence length="98" mass="10613">METKEKTIESAVLDKKALVNKVKAVLADVTNDEAVVNLPLGTSLKNDLGIDSMTSLTFLVALEENIEEYSINPDTLDGEHFATIGTICDYLADQLGIN</sequence>
<dbReference type="SUPFAM" id="SSF47336">
    <property type="entry name" value="ACP-like"/>
    <property type="match status" value="1"/>
</dbReference>
<dbReference type="RefSeq" id="WP_192505962.1">
    <property type="nucleotide sequence ID" value="NZ_AQGV01000009.1"/>
</dbReference>
<organism evidence="2 3">
    <name type="scientific">Pseudoalteromonas aurantia 208</name>
    <dbReference type="NCBI Taxonomy" id="1314867"/>
    <lineage>
        <taxon>Bacteria</taxon>
        <taxon>Pseudomonadati</taxon>
        <taxon>Pseudomonadota</taxon>
        <taxon>Gammaproteobacteria</taxon>
        <taxon>Alteromonadales</taxon>
        <taxon>Pseudoalteromonadaceae</taxon>
        <taxon>Pseudoalteromonas</taxon>
    </lineage>
</organism>
<feature type="domain" description="Carrier" evidence="1">
    <location>
        <begin position="16"/>
        <end position="95"/>
    </location>
</feature>
<dbReference type="InterPro" id="IPR036736">
    <property type="entry name" value="ACP-like_sf"/>
</dbReference>
<comment type="caution">
    <text evidence="2">The sequence shown here is derived from an EMBL/GenBank/DDBJ whole genome shotgun (WGS) entry which is preliminary data.</text>
</comment>
<keyword evidence="3" id="KW-1185">Reference proteome</keyword>
<dbReference type="InterPro" id="IPR009081">
    <property type="entry name" value="PP-bd_ACP"/>
</dbReference>
<dbReference type="EMBL" id="AQGV01000009">
    <property type="protein sequence ID" value="MBE0366421.1"/>
    <property type="molecule type" value="Genomic_DNA"/>
</dbReference>
<dbReference type="Gene3D" id="1.10.1200.10">
    <property type="entry name" value="ACP-like"/>
    <property type="match status" value="1"/>
</dbReference>
<dbReference type="PROSITE" id="PS50075">
    <property type="entry name" value="CARRIER"/>
    <property type="match status" value="1"/>
</dbReference>
<accession>A0ABR9E607</accession>
<protein>
    <recommendedName>
        <fullName evidence="1">Carrier domain-containing protein</fullName>
    </recommendedName>
</protein>
<proteinExistence type="predicted"/>
<gene>
    <name evidence="2" type="ORF">PAUR_a3426</name>
</gene>
<evidence type="ECO:0000313" key="2">
    <source>
        <dbReference type="EMBL" id="MBE0366421.1"/>
    </source>
</evidence>